<keyword evidence="6" id="KW-0862">Zinc</keyword>
<comment type="caution">
    <text evidence="10">The sequence shown here is derived from an EMBL/GenBank/DDBJ whole genome shotgun (WGS) entry which is preliminary data.</text>
</comment>
<evidence type="ECO:0000256" key="5">
    <source>
        <dbReference type="ARBA" id="ARBA00022801"/>
    </source>
</evidence>
<keyword evidence="4" id="KW-0479">Metal-binding</keyword>
<dbReference type="InterPro" id="IPR024079">
    <property type="entry name" value="MetalloPept_cat_dom_sf"/>
</dbReference>
<comment type="cofactor">
    <cofactor evidence="1">
        <name>Zn(2+)</name>
        <dbReference type="ChEBI" id="CHEBI:29105"/>
    </cofactor>
</comment>
<evidence type="ECO:0000313" key="10">
    <source>
        <dbReference type="EMBL" id="KAI6294302.1"/>
    </source>
</evidence>
<sequence length="251" mass="27860">MWPQGISGKIALVYITLSAFLCHAISAATGAGSSFSAATEARAGPFTLNKRAKILDTCTGQDREQLVVAMEHCRILAQAGIWGAKNYPEQVKRFFKTENPKDIKAIIKIYEKVNEACYPASNLGRITCPGPIKECPPDAASFTHNDRKRIFLCPAFFRVPTTGPDLFKYQDFHLLHEATQLSSVGNIESYLNEGLEGVHGLPSKRYNLKHADTYAYFALVARREARVLMEMGNREAPVQNDHEQNQAAETP</sequence>
<evidence type="ECO:0000256" key="3">
    <source>
        <dbReference type="ARBA" id="ARBA00022670"/>
    </source>
</evidence>
<keyword evidence="7" id="KW-0482">Metalloprotease</keyword>
<gene>
    <name evidence="10" type="ORF">MCOR33_008546</name>
</gene>
<keyword evidence="8" id="KW-0732">Signal</keyword>
<feature type="chain" id="PRO_5046890727" description="Lysine-specific metallo-endopeptidase domain-containing protein" evidence="8">
    <location>
        <begin position="28"/>
        <end position="251"/>
    </location>
</feature>
<keyword evidence="11" id="KW-1185">Reference proteome</keyword>
<dbReference type="SUPFAM" id="SSF55486">
    <property type="entry name" value="Metalloproteases ('zincins'), catalytic domain"/>
    <property type="match status" value="1"/>
</dbReference>
<accession>A0ABQ8NB62</accession>
<dbReference type="Pfam" id="PF14521">
    <property type="entry name" value="Aspzincin_M35"/>
    <property type="match status" value="1"/>
</dbReference>
<evidence type="ECO:0000256" key="8">
    <source>
        <dbReference type="SAM" id="SignalP"/>
    </source>
</evidence>
<evidence type="ECO:0000256" key="1">
    <source>
        <dbReference type="ARBA" id="ARBA00001947"/>
    </source>
</evidence>
<evidence type="ECO:0000259" key="9">
    <source>
        <dbReference type="Pfam" id="PF14521"/>
    </source>
</evidence>
<evidence type="ECO:0000256" key="2">
    <source>
        <dbReference type="ARBA" id="ARBA00010279"/>
    </source>
</evidence>
<protein>
    <recommendedName>
        <fullName evidence="9">Lysine-specific metallo-endopeptidase domain-containing protein</fullName>
    </recommendedName>
</protein>
<evidence type="ECO:0000256" key="4">
    <source>
        <dbReference type="ARBA" id="ARBA00022723"/>
    </source>
</evidence>
<reference evidence="10" key="1">
    <citation type="submission" date="2021-01" db="EMBL/GenBank/DDBJ databases">
        <title>Deciphering the adaptive evolutionary patterns associated with biogeogrpahic diversity in the finger millet blast pathogen Magnaporthe oryzae in Eastern Africa.</title>
        <authorList>
            <person name="Onyema G."/>
            <person name="Shittu T.A."/>
            <person name="Dodsworth S."/>
            <person name="Devilliers S."/>
            <person name="Muthumeenakshi S."/>
            <person name="Sreenivasaprasad S."/>
        </authorList>
    </citation>
    <scope>NUCLEOTIDE SEQUENCE</scope>
    <source>
        <strain evidence="10">D15/s37</strain>
    </source>
</reference>
<dbReference type="PANTHER" id="PTHR37016">
    <property type="match status" value="1"/>
</dbReference>
<proteinExistence type="inferred from homology"/>
<name>A0ABQ8NB62_PYRGI</name>
<evidence type="ECO:0000256" key="7">
    <source>
        <dbReference type="ARBA" id="ARBA00023049"/>
    </source>
</evidence>
<dbReference type="InterPro" id="IPR050414">
    <property type="entry name" value="Fungal_M35_metalloproteases"/>
</dbReference>
<comment type="similarity">
    <text evidence="2">Belongs to the peptidase M35 family.</text>
</comment>
<dbReference type="InterPro" id="IPR029463">
    <property type="entry name" value="Lys_MEP"/>
</dbReference>
<dbReference type="EMBL" id="JABSND010000205">
    <property type="protein sequence ID" value="KAI6294302.1"/>
    <property type="molecule type" value="Genomic_DNA"/>
</dbReference>
<dbReference type="Proteomes" id="UP001059893">
    <property type="component" value="Unassembled WGS sequence"/>
</dbReference>
<evidence type="ECO:0000256" key="6">
    <source>
        <dbReference type="ARBA" id="ARBA00022833"/>
    </source>
</evidence>
<organism evidence="10 11">
    <name type="scientific">Pyricularia grisea</name>
    <name type="common">Crabgrass-specific blast fungus</name>
    <name type="synonym">Magnaporthe grisea</name>
    <dbReference type="NCBI Taxonomy" id="148305"/>
    <lineage>
        <taxon>Eukaryota</taxon>
        <taxon>Fungi</taxon>
        <taxon>Dikarya</taxon>
        <taxon>Ascomycota</taxon>
        <taxon>Pezizomycotina</taxon>
        <taxon>Sordariomycetes</taxon>
        <taxon>Sordariomycetidae</taxon>
        <taxon>Magnaporthales</taxon>
        <taxon>Pyriculariaceae</taxon>
        <taxon>Pyricularia</taxon>
    </lineage>
</organism>
<feature type="signal peptide" evidence="8">
    <location>
        <begin position="1"/>
        <end position="27"/>
    </location>
</feature>
<dbReference type="PANTHER" id="PTHR37016:SF3">
    <property type="entry name" value="NEUTRAL PROTEASE 2-RELATED"/>
    <property type="match status" value="1"/>
</dbReference>
<evidence type="ECO:0000313" key="11">
    <source>
        <dbReference type="Proteomes" id="UP001059893"/>
    </source>
</evidence>
<keyword evidence="5" id="KW-0378">Hydrolase</keyword>
<dbReference type="Gene3D" id="3.40.390.10">
    <property type="entry name" value="Collagenase (Catalytic Domain)"/>
    <property type="match status" value="1"/>
</dbReference>
<keyword evidence="3" id="KW-0645">Protease</keyword>
<feature type="domain" description="Lysine-specific metallo-endopeptidase" evidence="9">
    <location>
        <begin position="88"/>
        <end position="218"/>
    </location>
</feature>